<proteinExistence type="predicted"/>
<comment type="caution">
    <text evidence="1">The sequence shown here is derived from an EMBL/GenBank/DDBJ whole genome shotgun (WGS) entry which is preliminary data.</text>
</comment>
<sequence>MPVTLAQAQVNTQSDVDYAVIDNLRRYSWLFDQIVFDDTVTPGTNGASLVYGYVRLTAARSAQFRAFNSEYTPLEAQRQQFTVGLHPLGGAFNVDRTLANLGRSSTNETSFQLQQLLISVKTKFAQELILGDTAVDTNGFDGLSKALAGSDTEVYPGTAGANFADWSPATLSTVDRANDALDLLDDFLSRIVPSQTGGGMGSPGDVPPGVKALLGNTRSITRVRSIARRAGTYTNTKDDLGREVQRYGEWVLIDIGDRMDGASPIIPIEDRDTDLGAGTNTQTNLTDLYAISFGLDAFHAASAAGKPLVQSWLPDFSTAGAVKTGEVEMGPLAGVLKNTRACGVLRNIKVA</sequence>
<organism evidence="1 2">
    <name type="scientific">Longimycelium tulufanense</name>
    <dbReference type="NCBI Taxonomy" id="907463"/>
    <lineage>
        <taxon>Bacteria</taxon>
        <taxon>Bacillati</taxon>
        <taxon>Actinomycetota</taxon>
        <taxon>Actinomycetes</taxon>
        <taxon>Pseudonocardiales</taxon>
        <taxon>Pseudonocardiaceae</taxon>
        <taxon>Longimycelium</taxon>
    </lineage>
</organism>
<dbReference type="EMBL" id="BMMK01000038">
    <property type="protein sequence ID" value="GGM77011.1"/>
    <property type="molecule type" value="Genomic_DNA"/>
</dbReference>
<name>A0A8J3FX64_9PSEU</name>
<dbReference type="NCBIfam" id="NF045672">
    <property type="entry name" value="MCP_gp7_epsi_15"/>
    <property type="match status" value="1"/>
</dbReference>
<dbReference type="Proteomes" id="UP000637578">
    <property type="component" value="Unassembled WGS sequence"/>
</dbReference>
<dbReference type="AlphaFoldDB" id="A0A8J3FX64"/>
<reference evidence="1" key="1">
    <citation type="journal article" date="2014" name="Int. J. Syst. Evol. Microbiol.">
        <title>Complete genome sequence of Corynebacterium casei LMG S-19264T (=DSM 44701T), isolated from a smear-ripened cheese.</title>
        <authorList>
            <consortium name="US DOE Joint Genome Institute (JGI-PGF)"/>
            <person name="Walter F."/>
            <person name="Albersmeier A."/>
            <person name="Kalinowski J."/>
            <person name="Ruckert C."/>
        </authorList>
    </citation>
    <scope>NUCLEOTIDE SEQUENCE</scope>
    <source>
        <strain evidence="1">CGMCC 4.5737</strain>
    </source>
</reference>
<evidence type="ECO:0008006" key="3">
    <source>
        <dbReference type="Google" id="ProtNLM"/>
    </source>
</evidence>
<reference evidence="1" key="2">
    <citation type="submission" date="2020-09" db="EMBL/GenBank/DDBJ databases">
        <authorList>
            <person name="Sun Q."/>
            <person name="Zhou Y."/>
        </authorList>
    </citation>
    <scope>NUCLEOTIDE SEQUENCE</scope>
    <source>
        <strain evidence="1">CGMCC 4.5737</strain>
    </source>
</reference>
<accession>A0A8J3FX64</accession>
<evidence type="ECO:0000313" key="2">
    <source>
        <dbReference type="Proteomes" id="UP000637578"/>
    </source>
</evidence>
<dbReference type="InterPro" id="IPR048813">
    <property type="entry name" value="GP7-like"/>
</dbReference>
<evidence type="ECO:0000313" key="1">
    <source>
        <dbReference type="EMBL" id="GGM77011.1"/>
    </source>
</evidence>
<dbReference type="RefSeq" id="WP_189061293.1">
    <property type="nucleotide sequence ID" value="NZ_BMMK01000038.1"/>
</dbReference>
<keyword evidence="2" id="KW-1185">Reference proteome</keyword>
<protein>
    <recommendedName>
        <fullName evidence="3">Phage major capsid protein</fullName>
    </recommendedName>
</protein>
<gene>
    <name evidence="1" type="ORF">GCM10012275_54570</name>
</gene>